<protein>
    <submittedName>
        <fullName evidence="2">Ketosteroid isomerase homolog</fullName>
    </submittedName>
</protein>
<gene>
    <name evidence="2" type="ORF">SAMN04488557_0673</name>
</gene>
<dbReference type="InterPro" id="IPR032710">
    <property type="entry name" value="NTF2-like_dom_sf"/>
</dbReference>
<evidence type="ECO:0000259" key="1">
    <source>
        <dbReference type="Pfam" id="PF14534"/>
    </source>
</evidence>
<accession>A0A1I7MXE4</accession>
<dbReference type="InterPro" id="IPR027843">
    <property type="entry name" value="DUF4440"/>
</dbReference>
<dbReference type="Proteomes" id="UP000199423">
    <property type="component" value="Unassembled WGS sequence"/>
</dbReference>
<sequence>MTVNVQANAAKWDDTFNQGDTAGLGSFYAAEGLVIPAGGAPVAGPAAIGKFFADLRSKGFSNHKISVDSVIDKGDTVVASGKWQLTGPGEGGAPQQYGGNWVNVLGRNGDRWDILLHTWN</sequence>
<dbReference type="Pfam" id="PF14534">
    <property type="entry name" value="DUF4440"/>
    <property type="match status" value="1"/>
</dbReference>
<dbReference type="Gene3D" id="3.10.450.50">
    <property type="match status" value="1"/>
</dbReference>
<evidence type="ECO:0000313" key="2">
    <source>
        <dbReference type="EMBL" id="SFV27082.1"/>
    </source>
</evidence>
<dbReference type="AlphaFoldDB" id="A0A1I7MXE4"/>
<evidence type="ECO:0000313" key="3">
    <source>
        <dbReference type="Proteomes" id="UP000199423"/>
    </source>
</evidence>
<organism evidence="2 3">
    <name type="scientific">Hyphomicrobium facile</name>
    <dbReference type="NCBI Taxonomy" id="51670"/>
    <lineage>
        <taxon>Bacteria</taxon>
        <taxon>Pseudomonadati</taxon>
        <taxon>Pseudomonadota</taxon>
        <taxon>Alphaproteobacteria</taxon>
        <taxon>Hyphomicrobiales</taxon>
        <taxon>Hyphomicrobiaceae</taxon>
        <taxon>Hyphomicrobium</taxon>
    </lineage>
</organism>
<proteinExistence type="predicted"/>
<dbReference type="GO" id="GO:0016853">
    <property type="term" value="F:isomerase activity"/>
    <property type="evidence" value="ECO:0007669"/>
    <property type="project" value="UniProtKB-KW"/>
</dbReference>
<dbReference type="CDD" id="cd00531">
    <property type="entry name" value="NTF2_like"/>
    <property type="match status" value="1"/>
</dbReference>
<dbReference type="OrthoDB" id="7630482at2"/>
<feature type="domain" description="DUF4440" evidence="1">
    <location>
        <begin position="6"/>
        <end position="114"/>
    </location>
</feature>
<keyword evidence="3" id="KW-1185">Reference proteome</keyword>
<reference evidence="3" key="1">
    <citation type="submission" date="2016-10" db="EMBL/GenBank/DDBJ databases">
        <authorList>
            <person name="Varghese N."/>
            <person name="Submissions S."/>
        </authorList>
    </citation>
    <scope>NUCLEOTIDE SEQUENCE [LARGE SCALE GENOMIC DNA]</scope>
    <source>
        <strain evidence="3">DSM 1565</strain>
    </source>
</reference>
<name>A0A1I7MXE4_9HYPH</name>
<dbReference type="SUPFAM" id="SSF54427">
    <property type="entry name" value="NTF2-like"/>
    <property type="match status" value="1"/>
</dbReference>
<dbReference type="STRING" id="51670.SAMN04488557_0673"/>
<keyword evidence="2" id="KW-0413">Isomerase</keyword>
<dbReference type="EMBL" id="FPCH01000001">
    <property type="protein sequence ID" value="SFV27082.1"/>
    <property type="molecule type" value="Genomic_DNA"/>
</dbReference>
<dbReference type="RefSeq" id="WP_092866202.1">
    <property type="nucleotide sequence ID" value="NZ_FPCH01000001.1"/>
</dbReference>